<sequence>MQDYRALRAGREGLPGTGKGLQAGLRARAPVLFRVAPLVASWGFGDVVTRHFHGQRQDPSKAAAMAAAGAAVGAPASAALAAWMGAAWPGGSLGVAAGKFALDQAVGWALWMAAYASLPGNEWYGAALLRTAATARAAAARAARRDPGGGGAAAGGRAAPAALAVARR</sequence>
<gene>
    <name evidence="1" type="ORF">Rsub_05571</name>
</gene>
<evidence type="ECO:0000313" key="1">
    <source>
        <dbReference type="EMBL" id="GBF92369.1"/>
    </source>
</evidence>
<dbReference type="EMBL" id="BDRX01000031">
    <property type="protein sequence ID" value="GBF92369.1"/>
    <property type="molecule type" value="Genomic_DNA"/>
</dbReference>
<dbReference type="InParanoid" id="A0A2V0NYG4"/>
<dbReference type="Proteomes" id="UP000247498">
    <property type="component" value="Unassembled WGS sequence"/>
</dbReference>
<organism evidence="1 2">
    <name type="scientific">Raphidocelis subcapitata</name>
    <dbReference type="NCBI Taxonomy" id="307507"/>
    <lineage>
        <taxon>Eukaryota</taxon>
        <taxon>Viridiplantae</taxon>
        <taxon>Chlorophyta</taxon>
        <taxon>core chlorophytes</taxon>
        <taxon>Chlorophyceae</taxon>
        <taxon>CS clade</taxon>
        <taxon>Sphaeropleales</taxon>
        <taxon>Selenastraceae</taxon>
        <taxon>Raphidocelis</taxon>
    </lineage>
</organism>
<dbReference type="AlphaFoldDB" id="A0A2V0NYG4"/>
<comment type="caution">
    <text evidence="1">The sequence shown here is derived from an EMBL/GenBank/DDBJ whole genome shotgun (WGS) entry which is preliminary data.</text>
</comment>
<reference evidence="1 2" key="1">
    <citation type="journal article" date="2018" name="Sci. Rep.">
        <title>Raphidocelis subcapitata (=Pseudokirchneriella subcapitata) provides an insight into genome evolution and environmental adaptations in the Sphaeropleales.</title>
        <authorList>
            <person name="Suzuki S."/>
            <person name="Yamaguchi H."/>
            <person name="Nakajima N."/>
            <person name="Kawachi M."/>
        </authorList>
    </citation>
    <scope>NUCLEOTIDE SEQUENCE [LARGE SCALE GENOMIC DNA]</scope>
    <source>
        <strain evidence="1 2">NIES-35</strain>
    </source>
</reference>
<proteinExistence type="predicted"/>
<evidence type="ECO:0000313" key="2">
    <source>
        <dbReference type="Proteomes" id="UP000247498"/>
    </source>
</evidence>
<protein>
    <submittedName>
        <fullName evidence="1">Uncharacterized protein</fullName>
    </submittedName>
</protein>
<name>A0A2V0NYG4_9CHLO</name>
<keyword evidence="2" id="KW-1185">Reference proteome</keyword>
<accession>A0A2V0NYG4</accession>